<dbReference type="AlphaFoldDB" id="A0A8B8AWC6"/>
<name>A0A8B8AWC6_CRAVI</name>
<gene>
    <name evidence="4" type="primary">LOC111105469</name>
</gene>
<dbReference type="KEGG" id="cvn:111105469"/>
<evidence type="ECO:0000313" key="3">
    <source>
        <dbReference type="Proteomes" id="UP000694844"/>
    </source>
</evidence>
<dbReference type="Gene3D" id="2.170.300.10">
    <property type="entry name" value="Tie2 ligand-binding domain superfamily"/>
    <property type="match status" value="1"/>
</dbReference>
<evidence type="ECO:0000256" key="1">
    <source>
        <dbReference type="SAM" id="Phobius"/>
    </source>
</evidence>
<dbReference type="Proteomes" id="UP000694844">
    <property type="component" value="Chromosome 7"/>
</dbReference>
<evidence type="ECO:0000313" key="4">
    <source>
        <dbReference type="RefSeq" id="XP_022295490.1"/>
    </source>
</evidence>
<feature type="chain" id="PRO_5034543903" evidence="2">
    <location>
        <begin position="19"/>
        <end position="116"/>
    </location>
</feature>
<keyword evidence="1" id="KW-0472">Membrane</keyword>
<dbReference type="OrthoDB" id="6096888at2759"/>
<keyword evidence="1" id="KW-1133">Transmembrane helix</keyword>
<dbReference type="GeneID" id="111105469"/>
<keyword evidence="3" id="KW-1185">Reference proteome</keyword>
<protein>
    <submittedName>
        <fullName evidence="4">Platelet endothelial aggregation receptor 1-like</fullName>
    </submittedName>
</protein>
<dbReference type="RefSeq" id="XP_022295490.1">
    <property type="nucleotide sequence ID" value="XM_022439782.1"/>
</dbReference>
<sequence length="116" mass="12560">MRLVFLLLPTLFSHTVTTGRKCSETRCCAGFHFDASGVCIVCPLGLYGVQCSTPCPRGTYGELCKNQCQCPVEFCNASIGCISQHEKELPGPPILYIVIPVSAGLFILFLIICTVV</sequence>
<feature type="transmembrane region" description="Helical" evidence="1">
    <location>
        <begin position="94"/>
        <end position="115"/>
    </location>
</feature>
<feature type="signal peptide" evidence="2">
    <location>
        <begin position="1"/>
        <end position="18"/>
    </location>
</feature>
<organism evidence="3 4">
    <name type="scientific">Crassostrea virginica</name>
    <name type="common">Eastern oyster</name>
    <dbReference type="NCBI Taxonomy" id="6565"/>
    <lineage>
        <taxon>Eukaryota</taxon>
        <taxon>Metazoa</taxon>
        <taxon>Spiralia</taxon>
        <taxon>Lophotrochozoa</taxon>
        <taxon>Mollusca</taxon>
        <taxon>Bivalvia</taxon>
        <taxon>Autobranchia</taxon>
        <taxon>Pteriomorphia</taxon>
        <taxon>Ostreida</taxon>
        <taxon>Ostreoidea</taxon>
        <taxon>Ostreidae</taxon>
        <taxon>Crassostrea</taxon>
    </lineage>
</organism>
<evidence type="ECO:0000256" key="2">
    <source>
        <dbReference type="SAM" id="SignalP"/>
    </source>
</evidence>
<reference evidence="4" key="1">
    <citation type="submission" date="2025-08" db="UniProtKB">
        <authorList>
            <consortium name="RefSeq"/>
        </authorList>
    </citation>
    <scope>IDENTIFICATION</scope>
    <source>
        <tissue evidence="4">Whole sample</tissue>
    </source>
</reference>
<proteinExistence type="predicted"/>
<keyword evidence="2" id="KW-0732">Signal</keyword>
<accession>A0A8B8AWC6</accession>
<keyword evidence="1" id="KW-0812">Transmembrane</keyword>